<dbReference type="GO" id="GO:0006508">
    <property type="term" value="P:proteolysis"/>
    <property type="evidence" value="ECO:0007669"/>
    <property type="project" value="UniProtKB-KW"/>
</dbReference>
<dbReference type="CDD" id="cd06455">
    <property type="entry name" value="M3A_TOP"/>
    <property type="match status" value="1"/>
</dbReference>
<keyword evidence="10" id="KW-1185">Reference proteome</keyword>
<dbReference type="GO" id="GO:0006518">
    <property type="term" value="P:peptide metabolic process"/>
    <property type="evidence" value="ECO:0007669"/>
    <property type="project" value="TreeGrafter"/>
</dbReference>
<evidence type="ECO:0000256" key="4">
    <source>
        <dbReference type="ARBA" id="ARBA00022801"/>
    </source>
</evidence>
<dbReference type="RefSeq" id="XP_029759878.1">
    <property type="nucleotide sequence ID" value="XM_029908897.1"/>
</dbReference>
<dbReference type="SUPFAM" id="SSF55486">
    <property type="entry name" value="Metalloproteases ('zincins'), catalytic domain"/>
    <property type="match status" value="1"/>
</dbReference>
<sequence length="760" mass="88019">MCRVSNCRMGKVTLLPSTNKTETRPAKRGFHFAWPKEEDITQARHHHREKSLEKKPSHLDILRLGDDVESRAQEIIPTTKRLLANIQNVRSTIAQTVELSSACFQNAIRPLIDIENSTQCELGMIAMLRYASPEDEARNASVLACQLMRESSAELVARGDLYRTFKKVHDRQEALDHESTKYLNQLIKDYTRCGHGLLDNDQIQLYLDKRNAIDNMRSKFNKSIRDEESGLWFCLEELDGVPQHELARFAKQVEPQEARLRFVRNRKADSQVVLEYARNPATRKKMYVSSACKLPENVELLEEIAKRRHENACRLGYASHAAFRLETKVAKTPEFVEESFEKLEQALFPQAYQEQQVIWERKKSYIHDNNDLTDEDEDTLNPWNTAFYNRLAKEDMRVHQEKVSEYFPLRHTVLAMLEVFSSCLQLRFEHLSQDYVHSSIWHEDVEVWGVWDEREASIGEFVGYLYTDLLSRPNKHQGNQNVDIQRGYLKEDGTRVKPATVLMCSFQAQTATGCPLLSHDNLISLFHELGHGIHDLLSRTSYVRFHGWSGPADFAEAPSIMLENWCWIGDELKRMSCHYTRVDPQHAQQWKEDHQGEHLPPKEIPDELLHNLTRSRDFNRASWYMRQLAFARFDMALHNGASHQDGQAFDSTATYHDLMERYLLVKTPDPSSRGHPQADFGHLCAGYDAGYYSYLCAGVFAADMFQTNFATAPRDRLAWDRYRREILEPGSSRDELEMLESFLGHRPNPQRLLGGLRSTP</sequence>
<evidence type="ECO:0000256" key="1">
    <source>
        <dbReference type="ARBA" id="ARBA00006040"/>
    </source>
</evidence>
<accession>A0A074YA20</accession>
<protein>
    <submittedName>
        <fullName evidence="9">Zincin</fullName>
    </submittedName>
</protein>
<dbReference type="GO" id="GO:0004222">
    <property type="term" value="F:metalloendopeptidase activity"/>
    <property type="evidence" value="ECO:0007669"/>
    <property type="project" value="InterPro"/>
</dbReference>
<dbReference type="Gene3D" id="3.40.390.10">
    <property type="entry name" value="Collagenase (Catalytic Domain)"/>
    <property type="match status" value="1"/>
</dbReference>
<dbReference type="GO" id="GO:0005758">
    <property type="term" value="C:mitochondrial intermembrane space"/>
    <property type="evidence" value="ECO:0007669"/>
    <property type="project" value="TreeGrafter"/>
</dbReference>
<name>A0A074YA20_AURPU</name>
<dbReference type="InterPro" id="IPR024080">
    <property type="entry name" value="Neurolysin/TOP_N"/>
</dbReference>
<dbReference type="InterPro" id="IPR045090">
    <property type="entry name" value="Pept_M3A_M3B"/>
</dbReference>
<dbReference type="AlphaFoldDB" id="A0A074YA20"/>
<gene>
    <name evidence="9" type="ORF">M438DRAFT_381293</name>
</gene>
<keyword evidence="6 7" id="KW-0482">Metalloprotease</keyword>
<keyword evidence="4 7" id="KW-0378">Hydrolase</keyword>
<dbReference type="Pfam" id="PF01432">
    <property type="entry name" value="Peptidase_M3"/>
    <property type="match status" value="1"/>
</dbReference>
<evidence type="ECO:0000256" key="2">
    <source>
        <dbReference type="ARBA" id="ARBA00022670"/>
    </source>
</evidence>
<proteinExistence type="inferred from homology"/>
<dbReference type="GeneID" id="40751203"/>
<keyword evidence="2 7" id="KW-0645">Protease</keyword>
<evidence type="ECO:0000313" key="10">
    <source>
        <dbReference type="Proteomes" id="UP000030706"/>
    </source>
</evidence>
<comment type="cofactor">
    <cofactor evidence="7">
        <name>Zn(2+)</name>
        <dbReference type="ChEBI" id="CHEBI:29105"/>
    </cofactor>
    <text evidence="7">Binds 1 zinc ion.</text>
</comment>
<dbReference type="HOGENOM" id="CLU_001805_1_2_1"/>
<dbReference type="PANTHER" id="PTHR11804">
    <property type="entry name" value="PROTEASE M3 THIMET OLIGOPEPTIDASE-RELATED"/>
    <property type="match status" value="1"/>
</dbReference>
<dbReference type="Gene3D" id="1.20.1050.40">
    <property type="entry name" value="Endopeptidase. Chain P, domain 1"/>
    <property type="match status" value="1"/>
</dbReference>
<keyword evidence="3 7" id="KW-0479">Metal-binding</keyword>
<evidence type="ECO:0000313" key="9">
    <source>
        <dbReference type="EMBL" id="KEQ83691.1"/>
    </source>
</evidence>
<evidence type="ECO:0000256" key="6">
    <source>
        <dbReference type="ARBA" id="ARBA00023049"/>
    </source>
</evidence>
<dbReference type="PANTHER" id="PTHR11804:SF84">
    <property type="entry name" value="SACCHAROLYSIN"/>
    <property type="match status" value="1"/>
</dbReference>
<keyword evidence="5 7" id="KW-0862">Zinc</keyword>
<organism evidence="9 10">
    <name type="scientific">Aureobasidium pullulans EXF-150</name>
    <dbReference type="NCBI Taxonomy" id="1043002"/>
    <lineage>
        <taxon>Eukaryota</taxon>
        <taxon>Fungi</taxon>
        <taxon>Dikarya</taxon>
        <taxon>Ascomycota</taxon>
        <taxon>Pezizomycotina</taxon>
        <taxon>Dothideomycetes</taxon>
        <taxon>Dothideomycetidae</taxon>
        <taxon>Dothideales</taxon>
        <taxon>Saccotheciaceae</taxon>
        <taxon>Aureobasidium</taxon>
    </lineage>
</organism>
<evidence type="ECO:0000256" key="3">
    <source>
        <dbReference type="ARBA" id="ARBA00022723"/>
    </source>
</evidence>
<dbReference type="Gene3D" id="1.10.1370.10">
    <property type="entry name" value="Neurolysin, domain 3"/>
    <property type="match status" value="1"/>
</dbReference>
<feature type="domain" description="Peptidase M3A/M3B catalytic" evidence="8">
    <location>
        <begin position="274"/>
        <end position="753"/>
    </location>
</feature>
<evidence type="ECO:0000256" key="5">
    <source>
        <dbReference type="ARBA" id="ARBA00022833"/>
    </source>
</evidence>
<evidence type="ECO:0000259" key="8">
    <source>
        <dbReference type="Pfam" id="PF01432"/>
    </source>
</evidence>
<dbReference type="InterPro" id="IPR001567">
    <property type="entry name" value="Pept_M3A_M3B_dom"/>
</dbReference>
<dbReference type="Proteomes" id="UP000030706">
    <property type="component" value="Unassembled WGS sequence"/>
</dbReference>
<reference evidence="9 10" key="1">
    <citation type="journal article" date="2014" name="BMC Genomics">
        <title>Genome sequencing of four Aureobasidium pullulans varieties: biotechnological potential, stress tolerance, and description of new species.</title>
        <authorList>
            <person name="Gostin Ar C."/>
            <person name="Ohm R.A."/>
            <person name="Kogej T."/>
            <person name="Sonjak S."/>
            <person name="Turk M."/>
            <person name="Zajc J."/>
            <person name="Zalar P."/>
            <person name="Grube M."/>
            <person name="Sun H."/>
            <person name="Han J."/>
            <person name="Sharma A."/>
            <person name="Chiniquy J."/>
            <person name="Ngan C.Y."/>
            <person name="Lipzen A."/>
            <person name="Barry K."/>
            <person name="Grigoriev I.V."/>
            <person name="Gunde-Cimerman N."/>
        </authorList>
    </citation>
    <scope>NUCLEOTIDE SEQUENCE [LARGE SCALE GENOMIC DNA]</scope>
    <source>
        <strain evidence="9 10">EXF-150</strain>
    </source>
</reference>
<dbReference type="InterPro" id="IPR024077">
    <property type="entry name" value="Neurolysin/TOP_dom2"/>
</dbReference>
<dbReference type="EMBL" id="KL584984">
    <property type="protein sequence ID" value="KEQ83691.1"/>
    <property type="molecule type" value="Genomic_DNA"/>
</dbReference>
<comment type="similarity">
    <text evidence="1 7">Belongs to the peptidase M3 family.</text>
</comment>
<dbReference type="InterPro" id="IPR024079">
    <property type="entry name" value="MetalloPept_cat_dom_sf"/>
</dbReference>
<dbReference type="OrthoDB" id="534666at2759"/>
<evidence type="ECO:0000256" key="7">
    <source>
        <dbReference type="RuleBase" id="RU003435"/>
    </source>
</evidence>
<dbReference type="GO" id="GO:0046872">
    <property type="term" value="F:metal ion binding"/>
    <property type="evidence" value="ECO:0007669"/>
    <property type="project" value="UniProtKB-UniRule"/>
</dbReference>